<evidence type="ECO:0000259" key="3">
    <source>
        <dbReference type="Pfam" id="PF25792"/>
    </source>
</evidence>
<dbReference type="RefSeq" id="WP_065540591.1">
    <property type="nucleotide sequence ID" value="NZ_CP015405.2"/>
</dbReference>
<dbReference type="EMBL" id="CP015405">
    <property type="protein sequence ID" value="ANU74355.1"/>
    <property type="molecule type" value="Genomic_DNA"/>
</dbReference>
<evidence type="ECO:0000259" key="1">
    <source>
        <dbReference type="Pfam" id="PF07693"/>
    </source>
</evidence>
<name>A0A1C7I461_9FIRM</name>
<dbReference type="AlphaFoldDB" id="A0A1C7I461"/>
<evidence type="ECO:0000313" key="5">
    <source>
        <dbReference type="EMBL" id="ANU74355.1"/>
    </source>
</evidence>
<evidence type="ECO:0000313" key="6">
    <source>
        <dbReference type="Proteomes" id="UP000092574"/>
    </source>
</evidence>
<feature type="domain" description="KAP NTPase" evidence="1">
    <location>
        <begin position="48"/>
        <end position="318"/>
    </location>
</feature>
<dbReference type="InterPro" id="IPR058037">
    <property type="entry name" value="BREX_BrxC_helical"/>
</dbReference>
<feature type="domain" description="Probable ATP-binding protein BrxC alpha-helical" evidence="3">
    <location>
        <begin position="886"/>
        <end position="1011"/>
    </location>
</feature>
<dbReference type="STRING" id="1796616.A4V09_00320"/>
<feature type="domain" description="Probable ATP-binding protein BrxC winged helix-turn-helix" evidence="2">
    <location>
        <begin position="753"/>
        <end position="879"/>
    </location>
</feature>
<accession>A0A1C7I461</accession>
<dbReference type="InterPro" id="IPR011646">
    <property type="entry name" value="KAP_P-loop"/>
</dbReference>
<dbReference type="OrthoDB" id="3201900at2"/>
<dbReference type="InterPro" id="IPR058038">
    <property type="entry name" value="BREX_BrxC_wHTH"/>
</dbReference>
<proteinExistence type="predicted"/>
<dbReference type="KEGG" id="byl:A4V09_00320"/>
<evidence type="ECO:0008006" key="7">
    <source>
        <dbReference type="Google" id="ProtNLM"/>
    </source>
</evidence>
<dbReference type="Pfam" id="PF25791">
    <property type="entry name" value="WHD_BREX_BrxC"/>
    <property type="match status" value="1"/>
</dbReference>
<evidence type="ECO:0000259" key="2">
    <source>
        <dbReference type="Pfam" id="PF25791"/>
    </source>
</evidence>
<dbReference type="Pfam" id="PF25796">
    <property type="entry name" value="BREX_BrxC_4th"/>
    <property type="match status" value="1"/>
</dbReference>
<organism evidence="5 6">
    <name type="scientific">Blautia pseudococcoides</name>
    <dbReference type="NCBI Taxonomy" id="1796616"/>
    <lineage>
        <taxon>Bacteria</taxon>
        <taxon>Bacillati</taxon>
        <taxon>Bacillota</taxon>
        <taxon>Clostridia</taxon>
        <taxon>Lachnospirales</taxon>
        <taxon>Lachnospiraceae</taxon>
        <taxon>Blautia</taxon>
    </lineage>
</organism>
<evidence type="ECO:0000259" key="4">
    <source>
        <dbReference type="Pfam" id="PF25796"/>
    </source>
</evidence>
<dbReference type="SUPFAM" id="SSF52540">
    <property type="entry name" value="P-loop containing nucleoside triphosphate hydrolases"/>
    <property type="match status" value="1"/>
</dbReference>
<dbReference type="InterPro" id="IPR027417">
    <property type="entry name" value="P-loop_NTPase"/>
</dbReference>
<keyword evidence="6" id="KW-1185">Reference proteome</keyword>
<dbReference type="InterPro" id="IPR047679">
    <property type="entry name" value="BREX_BrxC"/>
</dbReference>
<protein>
    <recommendedName>
        <fullName evidence="7">BREX system P-loop protein BrxC</fullName>
    </recommendedName>
</protein>
<gene>
    <name evidence="5" type="ORF">A4V09_00320</name>
</gene>
<dbReference type="InterPro" id="IPR058036">
    <property type="entry name" value="BREX_BrxC_4th"/>
</dbReference>
<dbReference type="Gene3D" id="3.40.50.300">
    <property type="entry name" value="P-loop containing nucleotide triphosphate hydrolases"/>
    <property type="match status" value="1"/>
</dbReference>
<reference evidence="5" key="1">
    <citation type="submission" date="2017-04" db="EMBL/GenBank/DDBJ databases">
        <title>Complete Genome Sequences of Twelve Strains of a Stable Defined Moderately Diverse Mouse Microbiota 2 (sDMDMm2).</title>
        <authorList>
            <person name="Uchimura Y."/>
            <person name="Wyss M."/>
            <person name="Brugiroux S."/>
            <person name="Limenitakis J.P."/>
            <person name="Stecher B."/>
            <person name="McCoy K.D."/>
            <person name="Macpherson A.J."/>
        </authorList>
    </citation>
    <scope>NUCLEOTIDE SEQUENCE</scope>
    <source>
        <strain evidence="5">YL58</strain>
    </source>
</reference>
<dbReference type="Pfam" id="PF07693">
    <property type="entry name" value="KAP_NTPase"/>
    <property type="match status" value="1"/>
</dbReference>
<dbReference type="Pfam" id="PF25792">
    <property type="entry name" value="BREX_BrxC_helical"/>
    <property type="match status" value="1"/>
</dbReference>
<feature type="domain" description="Probable ATP-binding protein BrxC 4th six-stranded beta-sheet" evidence="4">
    <location>
        <begin position="568"/>
        <end position="746"/>
    </location>
</feature>
<dbReference type="Proteomes" id="UP000092574">
    <property type="component" value="Chromosome"/>
</dbReference>
<dbReference type="NCBIfam" id="NF033441">
    <property type="entry name" value="BREX_BrxC"/>
    <property type="match status" value="1"/>
</dbReference>
<sequence>MKIRDMFQKDIDRPITGVIKVGQIEEYNKKQELEEYVVTRELTKHFREFFDHYTRSIQNPTDEMGVWISGFFGSGKSHFLKILSYDLDNAVIAGKHAWEYLKENNQSLQSDPMLLANMELAAQTPTEAILFNVDSKSTASAKSDSNAIVMVFNRVFNEKLGYIGSIPALADLERELDEEGKYQEFQDTFLKVTGKAWLETRHKFKIMRGRVEKTLVEMGYMSAEDAGLWVKESSTQGYQIAIEDFAERVKSYVERTGKRVVFLVDEIGQFISQDSQLMLNLQTITEELGVRCKGKVWVIVTAQEDIDSMTENMQERSNDFSKIQGRFKTRLSLSSVNADEVIRERILKKNDTGKSTLKALYETQETTIQNVVDFKGAAIEMKKIKNAEEFANVYPFLPYQFNLLADVLNAIRLNSSTGKHLSEGERSMLGAYQKAAIFVMEQEEGVLVPFYRFYDDLIKFLDHTHAGVIQRAYDNERLNPMHDEDCFTINVLKTLFLLKYVNGVDLTVGNIVSLMITNIHDDRTKLRREVEESLQLLTRNLLVSQIQDTYEFLTDEEQDINRAIRDRNVSSNDVIRAVARTTFDSIYNNSRYRVPKFNGRYTFAFNQTVDTVPFKNNQSNEIGLRLITPRYVSAEGSLDDTSLSMMSARNREVILKLPMDHVDYYNELLNALKIDDYIRNVADPQKGKSTAIRATKMQESGKSKDAAVKSLKEAIGKAEVFINGQKITDITTREASAKIGATLEKLIENIYYKLTYIDSPKDDGDIKALFVKSQQVALSLDGAKEPNSNAVREVKEYIRLTSSSYSSISMKSLMDHFTIAPYGYVEADVKWLVAKAFKDGAASATVDKDPITLFNRKPEELGMYFTTRKYEEKLLFRAKENIDAAKIKACKDVIKAFFNRTETDNDVDKIMESFKEHAKDTINECNVMLKENLQVKEYPGSEVLQKTAKMLTEISVIDDTTIFYKKIAEEKGDLIDLADDLSPVRTFYTSGTQQKIFNENGLRAIRFFDNSKEHINSEKLDTVMENIKKIVYHKTPYHLIKNLPALYQSFMEIYGKVLDEKLAPVLEVIEQDKKNVLNYINGQFYEDKYKAEVIQAFEELIKRASTQNDISNMLGFKDKADSLCKTYLDKFANMAAPSLPDTSSAGGEVKTPADMTKPAPKRIKNIMARDITSDTWVITSEKDLDDYLVKVRKQIKDELDKNDVVKLQF</sequence>